<organism evidence="19 20">
    <name type="scientific">Hevea brasiliensis</name>
    <name type="common">Para rubber tree</name>
    <name type="synonym">Siphonia brasiliensis</name>
    <dbReference type="NCBI Taxonomy" id="3981"/>
    <lineage>
        <taxon>Eukaryota</taxon>
        <taxon>Viridiplantae</taxon>
        <taxon>Streptophyta</taxon>
        <taxon>Embryophyta</taxon>
        <taxon>Tracheophyta</taxon>
        <taxon>Spermatophyta</taxon>
        <taxon>Magnoliopsida</taxon>
        <taxon>eudicotyledons</taxon>
        <taxon>Gunneridae</taxon>
        <taxon>Pentapetalae</taxon>
        <taxon>rosids</taxon>
        <taxon>fabids</taxon>
        <taxon>Malpighiales</taxon>
        <taxon>Euphorbiaceae</taxon>
        <taxon>Crotonoideae</taxon>
        <taxon>Micrandreae</taxon>
        <taxon>Hevea</taxon>
    </lineage>
</organism>
<keyword evidence="20" id="KW-1185">Reference proteome</keyword>
<protein>
    <recommendedName>
        <fullName evidence="11">Large ribosomal subunit protein uL22c</fullName>
    </recommendedName>
    <alternativeName>
        <fullName evidence="13">30S ribosomal protein S3, chloroplastic</fullName>
    </alternativeName>
    <alternativeName>
        <fullName evidence="14">50S ribosomal protein L16, chloroplastic</fullName>
    </alternativeName>
    <alternativeName>
        <fullName evidence="12">50S ribosomal protein L22, chloroplastic</fullName>
    </alternativeName>
</protein>
<evidence type="ECO:0000256" key="10">
    <source>
        <dbReference type="ARBA" id="ARBA00023274"/>
    </source>
</evidence>
<evidence type="ECO:0000256" key="14">
    <source>
        <dbReference type="ARBA" id="ARBA00035526"/>
    </source>
</evidence>
<dbReference type="CDD" id="cd02412">
    <property type="entry name" value="KH-II_30S_S3"/>
    <property type="match status" value="1"/>
</dbReference>
<dbReference type="InterPro" id="IPR016180">
    <property type="entry name" value="Ribosomal_uL16_dom"/>
</dbReference>
<dbReference type="PANTHER" id="PTHR11760:SF19">
    <property type="entry name" value="SMALL RIBOSOMAL SUBUNIT PROTEIN US3C"/>
    <property type="match status" value="1"/>
</dbReference>
<accession>A0A6A6K0Z7</accession>
<dbReference type="SUPFAM" id="SSF46561">
    <property type="entry name" value="Ribosomal protein L29 (L29p)"/>
    <property type="match status" value="1"/>
</dbReference>
<dbReference type="EMBL" id="JAAGAX010000511">
    <property type="protein sequence ID" value="KAF2282003.1"/>
    <property type="molecule type" value="Genomic_DNA"/>
</dbReference>
<comment type="function">
    <text evidence="2">This protein binds specifically to 23S rRNA.</text>
</comment>
<evidence type="ECO:0000256" key="3">
    <source>
        <dbReference type="ARBA" id="ARBA00008931"/>
    </source>
</evidence>
<dbReference type="InterPro" id="IPR004087">
    <property type="entry name" value="KH_dom"/>
</dbReference>
<dbReference type="InterPro" id="IPR005727">
    <property type="entry name" value="Ribosomal_uL22_bac/chlpt-type"/>
</dbReference>
<dbReference type="CDD" id="cd01433">
    <property type="entry name" value="Ribosomal_L16_L10e"/>
    <property type="match status" value="1"/>
</dbReference>
<evidence type="ECO:0000256" key="16">
    <source>
        <dbReference type="RuleBase" id="RU003624"/>
    </source>
</evidence>
<dbReference type="InterPro" id="IPR036049">
    <property type="entry name" value="Ribosomal_uL29_sf"/>
</dbReference>
<keyword evidence="7" id="KW-0699">rRNA-binding</keyword>
<dbReference type="AlphaFoldDB" id="A0A6A6K0Z7"/>
<evidence type="ECO:0000256" key="13">
    <source>
        <dbReference type="ARBA" id="ARBA00035473"/>
    </source>
</evidence>
<evidence type="ECO:0000256" key="7">
    <source>
        <dbReference type="ARBA" id="ARBA00022730"/>
    </source>
</evidence>
<comment type="similarity">
    <text evidence="3">Belongs to the universal ribosomal protein uL16 family.</text>
</comment>
<dbReference type="InterPro" id="IPR036394">
    <property type="entry name" value="Ribosomal_uL22_sf"/>
</dbReference>
<dbReference type="InterPro" id="IPR004044">
    <property type="entry name" value="KH_dom_type_2"/>
</dbReference>
<evidence type="ECO:0000256" key="12">
    <source>
        <dbReference type="ARBA" id="ARBA00035416"/>
    </source>
</evidence>
<dbReference type="PROSITE" id="PS00701">
    <property type="entry name" value="RIBOSOMAL_L16_2"/>
    <property type="match status" value="1"/>
</dbReference>
<dbReference type="NCBIfam" id="TIGR01009">
    <property type="entry name" value="rpsC_bact"/>
    <property type="match status" value="1"/>
</dbReference>
<dbReference type="Pfam" id="PF00252">
    <property type="entry name" value="Ribosomal_L16"/>
    <property type="match status" value="1"/>
</dbReference>
<dbReference type="InterPro" id="IPR036419">
    <property type="entry name" value="Ribosomal_S3_C_sf"/>
</dbReference>
<sequence length="449" mass="49829">MTTIISARVSGLKSTPSKLNLVADLIRGQDVSTAVMHLKFCKKKAALFVGKVLRSAVANAQANYDVDLDSLYVKEVLVGKSFTLRRVRPRARGKACRIRKRLGIVGTWDSLWYANGGYASKLHEDLLLRNFVKKTFHHAAVSRVVIARKVDAVIINIHSARPGVIIGKKGTDIDRVKQRIAQMVNHDVELHIVEVKKPDLKAALIAENIAQQLEKRVSFRRAMKRGVQNCLKLGARGVKVSCSGRLGGAEIARTEWYKEGSVPLHTFRANIDYSCAEAKTIYGIVGVKYSKSFKGRIKGQTKGGSELAFGSCGLKALEPCRLTSKQIESARRSISRSLRRVGKVWIRVFCHLPVSKKPVDVRMGKGKGSIEMWVCRVQPGRVLFEIDMKGKSSKELREELASLRRDLVAQVFESKGGASTSSAKRSAIKKEIARVLTTLSWRRVRGDDV</sequence>
<dbReference type="GO" id="GO:0019843">
    <property type="term" value="F:rRNA binding"/>
    <property type="evidence" value="ECO:0007669"/>
    <property type="project" value="UniProtKB-KW"/>
</dbReference>
<evidence type="ECO:0000256" key="6">
    <source>
        <dbReference type="ARBA" id="ARBA00010761"/>
    </source>
</evidence>
<dbReference type="Gene3D" id="3.30.300.20">
    <property type="match status" value="1"/>
</dbReference>
<dbReference type="HAMAP" id="MF_01309_B">
    <property type="entry name" value="Ribosomal_uS3_B"/>
    <property type="match status" value="1"/>
</dbReference>
<dbReference type="InterPro" id="IPR000114">
    <property type="entry name" value="Ribosomal_uL16_bact-type"/>
</dbReference>
<dbReference type="InterPro" id="IPR047873">
    <property type="entry name" value="Ribosomal_uL16"/>
</dbReference>
<keyword evidence="9 16" id="KW-0689">Ribosomal protein</keyword>
<dbReference type="InterPro" id="IPR018280">
    <property type="entry name" value="Ribosomal_uS3_CS"/>
</dbReference>
<dbReference type="Proteomes" id="UP000467840">
    <property type="component" value="Unassembled WGS sequence"/>
</dbReference>
<evidence type="ECO:0000256" key="17">
    <source>
        <dbReference type="RuleBase" id="RU004005"/>
    </source>
</evidence>
<dbReference type="SUPFAM" id="SSF54821">
    <property type="entry name" value="Ribosomal protein S3 C-terminal domain"/>
    <property type="match status" value="1"/>
</dbReference>
<evidence type="ECO:0000256" key="1">
    <source>
        <dbReference type="ARBA" id="ARBA00003478"/>
    </source>
</evidence>
<dbReference type="Pfam" id="PF07650">
    <property type="entry name" value="KH_2"/>
    <property type="match status" value="1"/>
</dbReference>
<dbReference type="GO" id="GO:0015934">
    <property type="term" value="C:large ribosomal subunit"/>
    <property type="evidence" value="ECO:0007669"/>
    <property type="project" value="InterPro"/>
</dbReference>
<dbReference type="GO" id="GO:0022627">
    <property type="term" value="C:cytosolic small ribosomal subunit"/>
    <property type="evidence" value="ECO:0007669"/>
    <property type="project" value="TreeGrafter"/>
</dbReference>
<dbReference type="Gene3D" id="3.30.1140.32">
    <property type="entry name" value="Ribosomal protein S3, C-terminal domain"/>
    <property type="match status" value="1"/>
</dbReference>
<dbReference type="PRINTS" id="PR00060">
    <property type="entry name" value="RIBOSOMALL16"/>
</dbReference>
<evidence type="ECO:0000256" key="4">
    <source>
        <dbReference type="ARBA" id="ARBA00009254"/>
    </source>
</evidence>
<dbReference type="HAMAP" id="MF_00374">
    <property type="entry name" value="Ribosomal_uL29"/>
    <property type="match status" value="1"/>
</dbReference>
<comment type="similarity">
    <text evidence="5 17">Belongs to the universal ribosomal protein uL22 family.</text>
</comment>
<evidence type="ECO:0000256" key="5">
    <source>
        <dbReference type="ARBA" id="ARBA00009451"/>
    </source>
</evidence>
<dbReference type="GO" id="GO:0006412">
    <property type="term" value="P:translation"/>
    <property type="evidence" value="ECO:0007669"/>
    <property type="project" value="InterPro"/>
</dbReference>
<dbReference type="GO" id="GO:0003735">
    <property type="term" value="F:structural constituent of ribosome"/>
    <property type="evidence" value="ECO:0007669"/>
    <property type="project" value="InterPro"/>
</dbReference>
<keyword evidence="8 15" id="KW-0694">RNA-binding</keyword>
<dbReference type="InterPro" id="IPR036920">
    <property type="entry name" value="Ribosomal_uL16_sf"/>
</dbReference>
<evidence type="ECO:0000313" key="20">
    <source>
        <dbReference type="Proteomes" id="UP000467840"/>
    </source>
</evidence>
<proteinExistence type="inferred from homology"/>
<dbReference type="Pfam" id="PF00237">
    <property type="entry name" value="Ribosomal_L22"/>
    <property type="match status" value="1"/>
</dbReference>
<dbReference type="HAMAP" id="MF_01331_B">
    <property type="entry name" value="Ribosomal_uL22_B"/>
    <property type="match status" value="1"/>
</dbReference>
<dbReference type="InterPro" id="IPR001854">
    <property type="entry name" value="Ribosomal_uL29"/>
</dbReference>
<gene>
    <name evidence="19" type="ORF">GH714_042827</name>
</gene>
<evidence type="ECO:0000256" key="2">
    <source>
        <dbReference type="ARBA" id="ARBA00003611"/>
    </source>
</evidence>
<comment type="function">
    <text evidence="1">The globular domain of the protein is located near the polypeptide exit tunnel on the outside of the subunit, while an extended beta-hairpin is found that lines the wall of the exit tunnel in the center of the 70S ribosome.</text>
</comment>
<dbReference type="InterPro" id="IPR020798">
    <property type="entry name" value="Ribosomal_uL16_CS"/>
</dbReference>
<dbReference type="NCBIfam" id="TIGR00012">
    <property type="entry name" value="L29"/>
    <property type="match status" value="1"/>
</dbReference>
<evidence type="ECO:0000259" key="18">
    <source>
        <dbReference type="PROSITE" id="PS50823"/>
    </source>
</evidence>
<dbReference type="Gene3D" id="3.90.1170.10">
    <property type="entry name" value="Ribosomal protein L10e/L16"/>
    <property type="match status" value="1"/>
</dbReference>
<comment type="similarity">
    <text evidence="4">Belongs to the universal ribosomal protein uL29 family.</text>
</comment>
<evidence type="ECO:0000256" key="8">
    <source>
        <dbReference type="ARBA" id="ARBA00022884"/>
    </source>
</evidence>
<keyword evidence="10 16" id="KW-0687">Ribonucleoprotein</keyword>
<dbReference type="Gene3D" id="3.90.470.10">
    <property type="entry name" value="Ribosomal protein L22/L17"/>
    <property type="match status" value="1"/>
</dbReference>
<dbReference type="InterPro" id="IPR005704">
    <property type="entry name" value="Ribosomal_uS3_bac-typ"/>
</dbReference>
<feature type="domain" description="KH type-2" evidence="18">
    <location>
        <begin position="128"/>
        <end position="196"/>
    </location>
</feature>
<dbReference type="PANTHER" id="PTHR11760">
    <property type="entry name" value="30S/40S RIBOSOMAL PROTEIN S3"/>
    <property type="match status" value="1"/>
</dbReference>
<name>A0A6A6K0Z7_HEVBR</name>
<dbReference type="PROSITE" id="PS00548">
    <property type="entry name" value="RIBOSOMAL_S3"/>
    <property type="match status" value="1"/>
</dbReference>
<reference evidence="19 20" key="1">
    <citation type="journal article" date="2020" name="Mol. Plant">
        <title>The Chromosome-Based Rubber Tree Genome Provides New Insights into Spurge Genome Evolution and Rubber Biosynthesis.</title>
        <authorList>
            <person name="Liu J."/>
            <person name="Shi C."/>
            <person name="Shi C.C."/>
            <person name="Li W."/>
            <person name="Zhang Q.J."/>
            <person name="Zhang Y."/>
            <person name="Li K."/>
            <person name="Lu H.F."/>
            <person name="Shi C."/>
            <person name="Zhu S.T."/>
            <person name="Xiao Z.Y."/>
            <person name="Nan H."/>
            <person name="Yue Y."/>
            <person name="Zhu X.G."/>
            <person name="Wu Y."/>
            <person name="Hong X.N."/>
            <person name="Fan G.Y."/>
            <person name="Tong Y."/>
            <person name="Zhang D."/>
            <person name="Mao C.L."/>
            <person name="Liu Y.L."/>
            <person name="Hao S.J."/>
            <person name="Liu W.Q."/>
            <person name="Lv M.Q."/>
            <person name="Zhang H.B."/>
            <person name="Liu Y."/>
            <person name="Hu-Tang G.R."/>
            <person name="Wang J.P."/>
            <person name="Wang J.H."/>
            <person name="Sun Y.H."/>
            <person name="Ni S.B."/>
            <person name="Chen W.B."/>
            <person name="Zhang X.C."/>
            <person name="Jiao Y.N."/>
            <person name="Eichler E.E."/>
            <person name="Li G.H."/>
            <person name="Liu X."/>
            <person name="Gao L.Z."/>
        </authorList>
    </citation>
    <scope>NUCLEOTIDE SEQUENCE [LARGE SCALE GENOMIC DNA]</scope>
    <source>
        <strain evidence="20">cv. GT1</strain>
        <tissue evidence="19">Leaf</tissue>
    </source>
</reference>
<comment type="similarity">
    <text evidence="6 16">Belongs to the universal ribosomal protein uS3 family.</text>
</comment>
<dbReference type="SMART" id="SM00322">
    <property type="entry name" value="KH"/>
    <property type="match status" value="1"/>
</dbReference>
<dbReference type="InterPro" id="IPR015946">
    <property type="entry name" value="KH_dom-like_a/b"/>
</dbReference>
<evidence type="ECO:0000256" key="11">
    <source>
        <dbReference type="ARBA" id="ARBA00035285"/>
    </source>
</evidence>
<dbReference type="SUPFAM" id="SSF54814">
    <property type="entry name" value="Prokaryotic type KH domain (KH-domain type II)"/>
    <property type="match status" value="1"/>
</dbReference>
<evidence type="ECO:0000256" key="9">
    <source>
        <dbReference type="ARBA" id="ARBA00022980"/>
    </source>
</evidence>
<dbReference type="SUPFAM" id="SSF54843">
    <property type="entry name" value="Ribosomal protein L22"/>
    <property type="match status" value="1"/>
</dbReference>
<evidence type="ECO:0000313" key="19">
    <source>
        <dbReference type="EMBL" id="KAF2282003.1"/>
    </source>
</evidence>
<dbReference type="SUPFAM" id="SSF54686">
    <property type="entry name" value="Ribosomal protein L16p/L10e"/>
    <property type="match status" value="1"/>
</dbReference>
<dbReference type="InterPro" id="IPR057258">
    <property type="entry name" value="Ribosomal_uS3"/>
</dbReference>
<dbReference type="PROSITE" id="PS50823">
    <property type="entry name" value="KH_TYPE_2"/>
    <property type="match status" value="1"/>
</dbReference>
<dbReference type="FunFam" id="3.30.300.20:FF:000001">
    <property type="entry name" value="30S ribosomal protein S3"/>
    <property type="match status" value="1"/>
</dbReference>
<dbReference type="NCBIfam" id="TIGR01164">
    <property type="entry name" value="rplP_bact"/>
    <property type="match status" value="1"/>
</dbReference>
<comment type="caution">
    <text evidence="19">The sequence shown here is derived from an EMBL/GenBank/DDBJ whole genome shotgun (WGS) entry which is preliminary data.</text>
</comment>
<dbReference type="NCBIfam" id="TIGR01044">
    <property type="entry name" value="rplV_bact"/>
    <property type="match status" value="1"/>
</dbReference>
<dbReference type="CDD" id="cd00336">
    <property type="entry name" value="Ribosomal_L22"/>
    <property type="match status" value="1"/>
</dbReference>
<dbReference type="InterPro" id="IPR001063">
    <property type="entry name" value="Ribosomal_uL22"/>
</dbReference>
<dbReference type="InterPro" id="IPR009019">
    <property type="entry name" value="KH_sf_prok-type"/>
</dbReference>
<evidence type="ECO:0000256" key="15">
    <source>
        <dbReference type="PROSITE-ProRule" id="PRU00118"/>
    </source>
</evidence>